<reference evidence="3 4" key="1">
    <citation type="submission" date="2020-06" db="EMBL/GenBank/DDBJ databases">
        <title>Transcriptomic and genomic resources for Thalictrum thalictroides and T. hernandezii: Facilitating candidate gene discovery in an emerging model plant lineage.</title>
        <authorList>
            <person name="Arias T."/>
            <person name="Riano-Pachon D.M."/>
            <person name="Di Stilio V.S."/>
        </authorList>
    </citation>
    <scope>NUCLEOTIDE SEQUENCE [LARGE SCALE GENOMIC DNA]</scope>
    <source>
        <strain evidence="4">cv. WT478/WT964</strain>
        <tissue evidence="3">Leaves</tissue>
    </source>
</reference>
<feature type="repeat" description="PPR" evidence="2">
    <location>
        <begin position="45"/>
        <end position="79"/>
    </location>
</feature>
<dbReference type="NCBIfam" id="TIGR00756">
    <property type="entry name" value="PPR"/>
    <property type="match status" value="1"/>
</dbReference>
<name>A0A7J6X9I8_THATH</name>
<dbReference type="OrthoDB" id="185373at2759"/>
<dbReference type="EMBL" id="JABWDY010004555">
    <property type="protein sequence ID" value="KAF5205082.1"/>
    <property type="molecule type" value="Genomic_DNA"/>
</dbReference>
<dbReference type="PROSITE" id="PS51375">
    <property type="entry name" value="PPR"/>
    <property type="match status" value="1"/>
</dbReference>
<proteinExistence type="predicted"/>
<evidence type="ECO:0000256" key="2">
    <source>
        <dbReference type="PROSITE-ProRule" id="PRU00708"/>
    </source>
</evidence>
<comment type="caution">
    <text evidence="3">The sequence shown here is derived from an EMBL/GenBank/DDBJ whole genome shotgun (WGS) entry which is preliminary data.</text>
</comment>
<evidence type="ECO:0000313" key="4">
    <source>
        <dbReference type="Proteomes" id="UP000554482"/>
    </source>
</evidence>
<dbReference type="Proteomes" id="UP000554482">
    <property type="component" value="Unassembled WGS sequence"/>
</dbReference>
<dbReference type="AlphaFoldDB" id="A0A7J6X9I8"/>
<keyword evidence="1" id="KW-0677">Repeat</keyword>
<dbReference type="FunFam" id="1.25.40.10:FF:000475">
    <property type="entry name" value="Pentatricopeptide repeat-containing protein At5g40410, mitochondrial"/>
    <property type="match status" value="1"/>
</dbReference>
<dbReference type="InterPro" id="IPR002885">
    <property type="entry name" value="PPR_rpt"/>
</dbReference>
<dbReference type="Pfam" id="PF01535">
    <property type="entry name" value="PPR"/>
    <property type="match status" value="2"/>
</dbReference>
<accession>A0A7J6X9I8</accession>
<evidence type="ECO:0000256" key="1">
    <source>
        <dbReference type="ARBA" id="ARBA00022737"/>
    </source>
</evidence>
<evidence type="ECO:0000313" key="3">
    <source>
        <dbReference type="EMBL" id="KAF5205082.1"/>
    </source>
</evidence>
<dbReference type="GO" id="GO:0009451">
    <property type="term" value="P:RNA modification"/>
    <property type="evidence" value="ECO:0007669"/>
    <property type="project" value="InterPro"/>
</dbReference>
<dbReference type="Pfam" id="PF13041">
    <property type="entry name" value="PPR_2"/>
    <property type="match status" value="1"/>
</dbReference>
<protein>
    <submittedName>
        <fullName evidence="3">Pentatricopeptide repeat-containing protein</fullName>
    </submittedName>
</protein>
<dbReference type="GO" id="GO:0003723">
    <property type="term" value="F:RNA binding"/>
    <property type="evidence" value="ECO:0007669"/>
    <property type="project" value="InterPro"/>
</dbReference>
<dbReference type="Gene3D" id="1.25.40.10">
    <property type="entry name" value="Tetratricopeptide repeat domain"/>
    <property type="match status" value="2"/>
</dbReference>
<dbReference type="InterPro" id="IPR011990">
    <property type="entry name" value="TPR-like_helical_dom_sf"/>
</dbReference>
<organism evidence="3 4">
    <name type="scientific">Thalictrum thalictroides</name>
    <name type="common">Rue-anemone</name>
    <name type="synonym">Anemone thalictroides</name>
    <dbReference type="NCBI Taxonomy" id="46969"/>
    <lineage>
        <taxon>Eukaryota</taxon>
        <taxon>Viridiplantae</taxon>
        <taxon>Streptophyta</taxon>
        <taxon>Embryophyta</taxon>
        <taxon>Tracheophyta</taxon>
        <taxon>Spermatophyta</taxon>
        <taxon>Magnoliopsida</taxon>
        <taxon>Ranunculales</taxon>
        <taxon>Ranunculaceae</taxon>
        <taxon>Thalictroideae</taxon>
        <taxon>Thalictrum</taxon>
    </lineage>
</organism>
<sequence>MLNSLNNHYFLLFSFTIIFSNLNMYAKCGDTIRALQLFDEMPLRNVVSWSSIIAGFVQFGSANEALAMFLSMRRDGVNPNEFTFVSVLHACSLVEGSMIQVYQVYGLIVQLGFESNVFLTNAFLTALIRHGKLTEAVELFEKCPVRDIVSWNAMIAGYLQYSYTDVPHIWCKMNHQWCEA</sequence>
<keyword evidence="4" id="KW-1185">Reference proteome</keyword>
<dbReference type="InterPro" id="IPR046960">
    <property type="entry name" value="PPR_At4g14850-like_plant"/>
</dbReference>
<gene>
    <name evidence="3" type="ORF">FRX31_005330</name>
</gene>
<dbReference type="PANTHER" id="PTHR47926">
    <property type="entry name" value="PENTATRICOPEPTIDE REPEAT-CONTAINING PROTEIN"/>
    <property type="match status" value="1"/>
</dbReference>